<feature type="chain" id="PRO_5040360771" description="DUF8021 domain-containing protein" evidence="1">
    <location>
        <begin position="22"/>
        <end position="261"/>
    </location>
</feature>
<feature type="signal peptide" evidence="1">
    <location>
        <begin position="1"/>
        <end position="21"/>
    </location>
</feature>
<evidence type="ECO:0000313" key="4">
    <source>
        <dbReference type="Proteomes" id="UP000696280"/>
    </source>
</evidence>
<evidence type="ECO:0000256" key="1">
    <source>
        <dbReference type="SAM" id="SignalP"/>
    </source>
</evidence>
<keyword evidence="4" id="KW-1185">Reference proteome</keyword>
<feature type="domain" description="DUF8021" evidence="2">
    <location>
        <begin position="157"/>
        <end position="256"/>
    </location>
</feature>
<proteinExistence type="predicted"/>
<organism evidence="3 4">
    <name type="scientific">Hymenoscyphus fraxineus</name>
    <dbReference type="NCBI Taxonomy" id="746836"/>
    <lineage>
        <taxon>Eukaryota</taxon>
        <taxon>Fungi</taxon>
        <taxon>Dikarya</taxon>
        <taxon>Ascomycota</taxon>
        <taxon>Pezizomycotina</taxon>
        <taxon>Leotiomycetes</taxon>
        <taxon>Helotiales</taxon>
        <taxon>Helotiaceae</taxon>
        <taxon>Hymenoscyphus</taxon>
    </lineage>
</organism>
<sequence>MHPSIPNFLAITTLLTPTAIAECTQASLLTTATTNLTAQTNGQPSTLALNTQNFTYKENNRITNINKGVLSQRLNLELNRTTADTVTCASYTLSISPSKHGSKPYVLATQIRHPGNDSSLISMIDTIAATTGALFIDATQTLKYLQAENWTLLKTGKRPSREALKRVGYAYLDMWTDVRAADSIPWGTDCERVEGSRLTRPCGGSARVNGDRRFVIDETVGSVEVLCSFESLDPGMPDSHEIRVEDGKVRYVHTVTVYGSR</sequence>
<dbReference type="Pfam" id="PF26061">
    <property type="entry name" value="DUF8021"/>
    <property type="match status" value="1"/>
</dbReference>
<dbReference type="EMBL" id="CAJVRL010000052">
    <property type="protein sequence ID" value="CAG8953805.1"/>
    <property type="molecule type" value="Genomic_DNA"/>
</dbReference>
<dbReference type="Proteomes" id="UP000696280">
    <property type="component" value="Unassembled WGS sequence"/>
</dbReference>
<dbReference type="OrthoDB" id="3504677at2759"/>
<evidence type="ECO:0000313" key="3">
    <source>
        <dbReference type="EMBL" id="CAG8953805.1"/>
    </source>
</evidence>
<keyword evidence="1" id="KW-0732">Signal</keyword>
<reference evidence="3" key="1">
    <citation type="submission" date="2021-07" db="EMBL/GenBank/DDBJ databases">
        <authorList>
            <person name="Durling M."/>
        </authorList>
    </citation>
    <scope>NUCLEOTIDE SEQUENCE</scope>
</reference>
<comment type="caution">
    <text evidence="3">The sequence shown here is derived from an EMBL/GenBank/DDBJ whole genome shotgun (WGS) entry which is preliminary data.</text>
</comment>
<gene>
    <name evidence="3" type="ORF">HYFRA_00006697</name>
</gene>
<dbReference type="InterPro" id="IPR058334">
    <property type="entry name" value="DUF8021"/>
</dbReference>
<name>A0A9N9KX99_9HELO</name>
<dbReference type="AlphaFoldDB" id="A0A9N9KX99"/>
<evidence type="ECO:0000259" key="2">
    <source>
        <dbReference type="Pfam" id="PF26061"/>
    </source>
</evidence>
<protein>
    <recommendedName>
        <fullName evidence="2">DUF8021 domain-containing protein</fullName>
    </recommendedName>
</protein>
<accession>A0A9N9KX99</accession>